<gene>
    <name evidence="1" type="ORF">SAMN04490356_1608</name>
</gene>
<protein>
    <submittedName>
        <fullName evidence="1">Uncharacterized protein</fullName>
    </submittedName>
</protein>
<dbReference type="Proteomes" id="UP000198609">
    <property type="component" value="Unassembled WGS sequence"/>
</dbReference>
<reference evidence="2" key="1">
    <citation type="submission" date="2016-10" db="EMBL/GenBank/DDBJ databases">
        <authorList>
            <person name="Varghese N."/>
            <person name="Submissions S."/>
        </authorList>
    </citation>
    <scope>NUCLEOTIDE SEQUENCE [LARGE SCALE GENOMIC DNA]</scope>
    <source>
        <strain evidence="2">DSM 40318</strain>
    </source>
</reference>
<dbReference type="EMBL" id="FNST01000002">
    <property type="protein sequence ID" value="SEB76893.1"/>
    <property type="molecule type" value="Genomic_DNA"/>
</dbReference>
<name>A0A1H4M1P6_STRMJ</name>
<evidence type="ECO:0000313" key="2">
    <source>
        <dbReference type="Proteomes" id="UP000198609"/>
    </source>
</evidence>
<keyword evidence="2" id="KW-1185">Reference proteome</keyword>
<proteinExistence type="predicted"/>
<dbReference type="AlphaFoldDB" id="A0A1H4M1P6"/>
<sequence length="66" mass="7320">MRGSDFSARADVRCAWLDPATAPFRRWRGPVLWDQLVVVVTVPLSGSVTTWMYSETPEAPKLASPS</sequence>
<accession>A0A1H4M1P6</accession>
<evidence type="ECO:0000313" key="1">
    <source>
        <dbReference type="EMBL" id="SEB76893.1"/>
    </source>
</evidence>
<organism evidence="1 2">
    <name type="scientific">Streptomyces melanosporofaciens</name>
    <dbReference type="NCBI Taxonomy" id="67327"/>
    <lineage>
        <taxon>Bacteria</taxon>
        <taxon>Bacillati</taxon>
        <taxon>Actinomycetota</taxon>
        <taxon>Actinomycetes</taxon>
        <taxon>Kitasatosporales</taxon>
        <taxon>Streptomycetaceae</taxon>
        <taxon>Streptomyces</taxon>
        <taxon>Streptomyces violaceusniger group</taxon>
    </lineage>
</organism>